<dbReference type="GeneID" id="30331555"/>
<keyword evidence="1" id="KW-0732">Signal</keyword>
<dbReference type="RefSeq" id="WP_032612887.1">
    <property type="nucleotide sequence ID" value="NZ_CBCYCG010000004.1"/>
</dbReference>
<evidence type="ECO:0000256" key="1">
    <source>
        <dbReference type="SAM" id="SignalP"/>
    </source>
</evidence>
<evidence type="ECO:0000313" key="4">
    <source>
        <dbReference type="Proteomes" id="UP000222768"/>
    </source>
</evidence>
<dbReference type="EMBL" id="PDLK01000002">
    <property type="protein sequence ID" value="PHH05284.1"/>
    <property type="molecule type" value="Genomic_DNA"/>
</dbReference>
<dbReference type="Proteomes" id="UP000310719">
    <property type="component" value="Chromosome"/>
</dbReference>
<dbReference type="AlphaFoldDB" id="A0A3E2A0B4"/>
<dbReference type="STRING" id="83655.APT61_06575"/>
<feature type="signal peptide" evidence="1">
    <location>
        <begin position="1"/>
        <end position="18"/>
    </location>
</feature>
<evidence type="ECO:0008006" key="6">
    <source>
        <dbReference type="Google" id="ProtNLM"/>
    </source>
</evidence>
<protein>
    <recommendedName>
        <fullName evidence="6">Lipoprotein</fullName>
    </recommendedName>
</protein>
<evidence type="ECO:0000313" key="2">
    <source>
        <dbReference type="EMBL" id="PHH05284.1"/>
    </source>
</evidence>
<evidence type="ECO:0000313" key="5">
    <source>
        <dbReference type="Proteomes" id="UP000310719"/>
    </source>
</evidence>
<feature type="chain" id="PRO_5036079968" description="Lipoprotein" evidence="1">
    <location>
        <begin position="19"/>
        <end position="73"/>
    </location>
</feature>
<evidence type="ECO:0000313" key="3">
    <source>
        <dbReference type="EMBL" id="VTP73361.1"/>
    </source>
</evidence>
<reference evidence="4" key="1">
    <citation type="submission" date="2017-09" db="EMBL/GenBank/DDBJ databases">
        <title>FDA dAtabase for Regulatory Grade micrObial Sequences (FDA-ARGOS): Supporting development and validation of Infectious Disease Dx tests.</title>
        <authorList>
            <person name="Minogue T."/>
            <person name="Wolcott M."/>
            <person name="Wasieloski L."/>
            <person name="Aguilar W."/>
            <person name="Moore D."/>
            <person name="Tallon L."/>
            <person name="Sadzewicz L."/>
            <person name="Ott S."/>
            <person name="Zhao X."/>
            <person name="Nagaraj S."/>
            <person name="Vavikolanu K."/>
            <person name="Aluvathingal J."/>
            <person name="Nadendla S."/>
            <person name="Sichtig H."/>
        </authorList>
    </citation>
    <scope>NUCLEOTIDE SEQUENCE [LARGE SCALE GENOMIC DNA]</scope>
    <source>
        <strain evidence="4">FDAARGOS_404</strain>
    </source>
</reference>
<organism evidence="2 4">
    <name type="scientific">Leclercia adecarboxylata</name>
    <dbReference type="NCBI Taxonomy" id="83655"/>
    <lineage>
        <taxon>Bacteria</taxon>
        <taxon>Pseudomonadati</taxon>
        <taxon>Pseudomonadota</taxon>
        <taxon>Gammaproteobacteria</taxon>
        <taxon>Enterobacterales</taxon>
        <taxon>Enterobacteriaceae</taxon>
        <taxon>Leclercia</taxon>
    </lineage>
</organism>
<dbReference type="EMBL" id="LR590464">
    <property type="protein sequence ID" value="VTP73361.1"/>
    <property type="molecule type" value="Genomic_DNA"/>
</dbReference>
<dbReference type="Proteomes" id="UP000222768">
    <property type="component" value="Unassembled WGS sequence"/>
</dbReference>
<gene>
    <name evidence="2" type="ORF">CRX53_15575</name>
    <name evidence="3" type="ORF">NCTC13032_05261</name>
</gene>
<dbReference type="KEGG" id="lax:APT61_06575"/>
<proteinExistence type="predicted"/>
<accession>A0A3E2A0B4</accession>
<reference evidence="2" key="2">
    <citation type="submission" date="2017-09" db="EMBL/GenBank/DDBJ databases">
        <title>FDA dAtabase for Regulatory Grade micrObial Sequences (FDA-ARGOS): Supporting development and validation of Infectious Disease Dx tests.</title>
        <authorList>
            <person name="Minogue T."/>
            <person name="Wolcott M."/>
            <person name="Wasieloski L."/>
            <person name="Aguilar W."/>
            <person name="Moore D."/>
            <person name="Tallon L.J."/>
            <person name="Sadzewicz L."/>
            <person name="Ott S."/>
            <person name="Zhao X."/>
            <person name="Nagaraj S."/>
            <person name="Vavikolanu K."/>
            <person name="Aluvathingal J."/>
            <person name="Nadendla S."/>
            <person name="Sichtig H."/>
        </authorList>
    </citation>
    <scope>NUCLEOTIDE SEQUENCE</scope>
    <source>
        <strain evidence="2">FDAARGOS_404</strain>
    </source>
</reference>
<sequence length="73" mass="7699">MKRILIVMALLAPCSAFAGVIFHPVERAAVVANSAHPVAAATVTAQARNHRAARVDAVNCNDGRCVQHGNVIR</sequence>
<dbReference type="OrthoDB" id="6627411at2"/>
<name>A0A3E2A0B4_9ENTR</name>
<reference evidence="3 5" key="3">
    <citation type="submission" date="2019-05" db="EMBL/GenBank/DDBJ databases">
        <authorList>
            <consortium name="Pathogen Informatics"/>
        </authorList>
    </citation>
    <scope>NUCLEOTIDE SEQUENCE [LARGE SCALE GENOMIC DNA]</scope>
    <source>
        <strain evidence="3 5">NCTC13032</strain>
    </source>
</reference>